<protein>
    <submittedName>
        <fullName evidence="1">Uncharacterized protein</fullName>
    </submittedName>
</protein>
<proteinExistence type="predicted"/>
<evidence type="ECO:0000313" key="1">
    <source>
        <dbReference type="EMBL" id="GIX94010.1"/>
    </source>
</evidence>
<reference evidence="1 2" key="1">
    <citation type="submission" date="2021-06" db="EMBL/GenBank/DDBJ databases">
        <title>Caerostris darwini draft genome.</title>
        <authorList>
            <person name="Kono N."/>
            <person name="Arakawa K."/>
        </authorList>
    </citation>
    <scope>NUCLEOTIDE SEQUENCE [LARGE SCALE GENOMIC DNA]</scope>
</reference>
<organism evidence="1 2">
    <name type="scientific">Caerostris darwini</name>
    <dbReference type="NCBI Taxonomy" id="1538125"/>
    <lineage>
        <taxon>Eukaryota</taxon>
        <taxon>Metazoa</taxon>
        <taxon>Ecdysozoa</taxon>
        <taxon>Arthropoda</taxon>
        <taxon>Chelicerata</taxon>
        <taxon>Arachnida</taxon>
        <taxon>Araneae</taxon>
        <taxon>Araneomorphae</taxon>
        <taxon>Entelegynae</taxon>
        <taxon>Araneoidea</taxon>
        <taxon>Araneidae</taxon>
        <taxon>Caerostris</taxon>
    </lineage>
</organism>
<comment type="caution">
    <text evidence="1">The sequence shown here is derived from an EMBL/GenBank/DDBJ whole genome shotgun (WGS) entry which is preliminary data.</text>
</comment>
<name>A0AAV4PDE7_9ARAC</name>
<gene>
    <name evidence="1" type="ORF">CDAR_376451</name>
</gene>
<dbReference type="EMBL" id="BPLQ01002563">
    <property type="protein sequence ID" value="GIX94010.1"/>
    <property type="molecule type" value="Genomic_DNA"/>
</dbReference>
<keyword evidence="2" id="KW-1185">Reference proteome</keyword>
<dbReference type="Proteomes" id="UP001054837">
    <property type="component" value="Unassembled WGS sequence"/>
</dbReference>
<evidence type="ECO:0000313" key="2">
    <source>
        <dbReference type="Proteomes" id="UP001054837"/>
    </source>
</evidence>
<accession>A0AAV4PDE7</accession>
<dbReference type="AlphaFoldDB" id="A0AAV4PDE7"/>
<sequence>MVFDALAHAPSVPSLNDIAFPGPNLNSYLFDLILKFRYNNIALVADIEKIATFSWRECLLQERAKNKFPNESRLSNYIKNIHKNFQS</sequence>